<accession>A0A4V1CC58</accession>
<proteinExistence type="predicted"/>
<dbReference type="OrthoDB" id="676503at2"/>
<dbReference type="RefSeq" id="WP_136152236.1">
    <property type="nucleotide sequence ID" value="NZ_CP038810.1"/>
</dbReference>
<name>A0A4V1CC58_9FLAO</name>
<gene>
    <name evidence="1" type="ORF">GS03_01839</name>
</gene>
<dbReference type="KEGG" id="fsn:GS03_01839"/>
<dbReference type="Proteomes" id="UP000296862">
    <property type="component" value="Chromosome"/>
</dbReference>
<sequence length="176" mass="20209">METTRKIVLIILCLVVLSSFTVINRECPECDKLERLELKALKANSIGKQYTYDLSGLKNCNKTSIKYLGIVRTNTGKQYKILTSFFVFKTHVDICHGTSNIKIYDIKNKFFGYYYVGYPDNLPDYLKNNKLLYSTNSADCNLRKTRVIDCSKGLPKQFFINCSKNGGDIYKFSRGD</sequence>
<evidence type="ECO:0000313" key="1">
    <source>
        <dbReference type="EMBL" id="QBZ98334.1"/>
    </source>
</evidence>
<dbReference type="EMBL" id="CP038810">
    <property type="protein sequence ID" value="QBZ98334.1"/>
    <property type="molecule type" value="Genomic_DNA"/>
</dbReference>
<reference evidence="1 2" key="1">
    <citation type="submission" date="2019-04" db="EMBL/GenBank/DDBJ databases">
        <title>Flavobacterium sp. GS03.</title>
        <authorList>
            <person name="Kim H."/>
        </authorList>
    </citation>
    <scope>NUCLEOTIDE SEQUENCE [LARGE SCALE GENOMIC DNA]</scope>
    <source>
        <strain evidence="1 2">GS03</strain>
    </source>
</reference>
<organism evidence="1 2">
    <name type="scientific">Flavobacterium sangjuense</name>
    <dbReference type="NCBI Taxonomy" id="2518177"/>
    <lineage>
        <taxon>Bacteria</taxon>
        <taxon>Pseudomonadati</taxon>
        <taxon>Bacteroidota</taxon>
        <taxon>Flavobacteriia</taxon>
        <taxon>Flavobacteriales</taxon>
        <taxon>Flavobacteriaceae</taxon>
        <taxon>Flavobacterium</taxon>
    </lineage>
</organism>
<protein>
    <submittedName>
        <fullName evidence="1">Uncharacterized protein</fullName>
    </submittedName>
</protein>
<keyword evidence="2" id="KW-1185">Reference proteome</keyword>
<dbReference type="AlphaFoldDB" id="A0A4V1CC58"/>
<evidence type="ECO:0000313" key="2">
    <source>
        <dbReference type="Proteomes" id="UP000296862"/>
    </source>
</evidence>